<organism evidence="1 2">
    <name type="scientific">Batillaria attramentaria</name>
    <dbReference type="NCBI Taxonomy" id="370345"/>
    <lineage>
        <taxon>Eukaryota</taxon>
        <taxon>Metazoa</taxon>
        <taxon>Spiralia</taxon>
        <taxon>Lophotrochozoa</taxon>
        <taxon>Mollusca</taxon>
        <taxon>Gastropoda</taxon>
        <taxon>Caenogastropoda</taxon>
        <taxon>Sorbeoconcha</taxon>
        <taxon>Cerithioidea</taxon>
        <taxon>Batillariidae</taxon>
        <taxon>Batillaria</taxon>
    </lineage>
</organism>
<comment type="caution">
    <text evidence="1">The sequence shown here is derived from an EMBL/GenBank/DDBJ whole genome shotgun (WGS) entry which is preliminary data.</text>
</comment>
<keyword evidence="2" id="KW-1185">Reference proteome</keyword>
<dbReference type="AlphaFoldDB" id="A0ABD0L961"/>
<dbReference type="Proteomes" id="UP001519460">
    <property type="component" value="Unassembled WGS sequence"/>
</dbReference>
<protein>
    <submittedName>
        <fullName evidence="1">Uncharacterized protein</fullName>
    </submittedName>
</protein>
<proteinExistence type="predicted"/>
<accession>A0ABD0L961</accession>
<evidence type="ECO:0000313" key="1">
    <source>
        <dbReference type="EMBL" id="KAK7496094.1"/>
    </source>
</evidence>
<gene>
    <name evidence="1" type="ORF">BaRGS_00012795</name>
</gene>
<dbReference type="EMBL" id="JACVVK020000070">
    <property type="protein sequence ID" value="KAK7496094.1"/>
    <property type="molecule type" value="Genomic_DNA"/>
</dbReference>
<sequence>MFFLGSEGVGLETMIPAYCSYCTTCNRLLQTCSENAANVLHTETGRHGTVVLPGVQLLSNQESVLNHLSREQLSIKTEYTDNGVGPRNQSSQRITSFWRRLIASISEGEGCRYNLGSALSLSLSVSHANNYTHMARVVSGVTAGYKSLSPPGSVGDAAQGSQTLVCPQFDRSTVQSGQLSQCPGGDRDTMIISSVSPDHRILQSTHPTNLQFCLPVDSPLSRDGYRSLN</sequence>
<evidence type="ECO:0000313" key="2">
    <source>
        <dbReference type="Proteomes" id="UP001519460"/>
    </source>
</evidence>
<name>A0ABD0L961_9CAEN</name>
<reference evidence="1 2" key="1">
    <citation type="journal article" date="2023" name="Sci. Data">
        <title>Genome assembly of the Korean intertidal mud-creeper Batillaria attramentaria.</title>
        <authorList>
            <person name="Patra A.K."/>
            <person name="Ho P.T."/>
            <person name="Jun S."/>
            <person name="Lee S.J."/>
            <person name="Kim Y."/>
            <person name="Won Y.J."/>
        </authorList>
    </citation>
    <scope>NUCLEOTIDE SEQUENCE [LARGE SCALE GENOMIC DNA]</scope>
    <source>
        <strain evidence="1">Wonlab-2016</strain>
    </source>
</reference>